<sequence length="347" mass="39102">MATNRPFSLMDLPAEILYEICESLSDFGCDPTCETQEENPYEIPARLAALSALSRTCWTLRDIAQPILHQNFPLMTSVGRGYERIFQFARTLIERPDLAQKVRIVGLDYSLPARLSFGSRFYSMLPPSSNALATHYNLEHPNTRSDDARVMDFMRQLVLCLATEVQCVNIANLPSPNLAPGRDPANPDQELPNVDLKKLTRLRIKGESFYPFPRELAGREPSCLLTAANITTLEMTYTTDVKNFFHTPSLPPIQLEMINRLDFVFCCFSSFFLAAMAESCGNLRQLTYISGDGVTAHGLPPAEWVPPSFYNFNQGSITPCELSMVFTRIARGLRRLKVLVLEFPNED</sequence>
<dbReference type="EMBL" id="JAUEPO010000006">
    <property type="protein sequence ID" value="KAK3319572.1"/>
    <property type="molecule type" value="Genomic_DNA"/>
</dbReference>
<dbReference type="Proteomes" id="UP001286456">
    <property type="component" value="Unassembled WGS sequence"/>
</dbReference>
<name>A0AAE0I7G1_9PEZI</name>
<comment type="caution">
    <text evidence="1">The sequence shown here is derived from an EMBL/GenBank/DDBJ whole genome shotgun (WGS) entry which is preliminary data.</text>
</comment>
<proteinExistence type="predicted"/>
<organism evidence="1 2">
    <name type="scientific">Cercophora scortea</name>
    <dbReference type="NCBI Taxonomy" id="314031"/>
    <lineage>
        <taxon>Eukaryota</taxon>
        <taxon>Fungi</taxon>
        <taxon>Dikarya</taxon>
        <taxon>Ascomycota</taxon>
        <taxon>Pezizomycotina</taxon>
        <taxon>Sordariomycetes</taxon>
        <taxon>Sordariomycetidae</taxon>
        <taxon>Sordariales</taxon>
        <taxon>Lasiosphaeriaceae</taxon>
        <taxon>Cercophora</taxon>
    </lineage>
</organism>
<evidence type="ECO:0008006" key="3">
    <source>
        <dbReference type="Google" id="ProtNLM"/>
    </source>
</evidence>
<reference evidence="1" key="1">
    <citation type="journal article" date="2023" name="Mol. Phylogenet. Evol.">
        <title>Genome-scale phylogeny and comparative genomics of the fungal order Sordariales.</title>
        <authorList>
            <person name="Hensen N."/>
            <person name="Bonometti L."/>
            <person name="Westerberg I."/>
            <person name="Brannstrom I.O."/>
            <person name="Guillou S."/>
            <person name="Cros-Aarteil S."/>
            <person name="Calhoun S."/>
            <person name="Haridas S."/>
            <person name="Kuo A."/>
            <person name="Mondo S."/>
            <person name="Pangilinan J."/>
            <person name="Riley R."/>
            <person name="LaButti K."/>
            <person name="Andreopoulos B."/>
            <person name="Lipzen A."/>
            <person name="Chen C."/>
            <person name="Yan M."/>
            <person name="Daum C."/>
            <person name="Ng V."/>
            <person name="Clum A."/>
            <person name="Steindorff A."/>
            <person name="Ohm R.A."/>
            <person name="Martin F."/>
            <person name="Silar P."/>
            <person name="Natvig D.O."/>
            <person name="Lalanne C."/>
            <person name="Gautier V."/>
            <person name="Ament-Velasquez S.L."/>
            <person name="Kruys A."/>
            <person name="Hutchinson M.I."/>
            <person name="Powell A.J."/>
            <person name="Barry K."/>
            <person name="Miller A.N."/>
            <person name="Grigoriev I.V."/>
            <person name="Debuchy R."/>
            <person name="Gladieux P."/>
            <person name="Hiltunen Thoren M."/>
            <person name="Johannesson H."/>
        </authorList>
    </citation>
    <scope>NUCLEOTIDE SEQUENCE</scope>
    <source>
        <strain evidence="1">SMH4131-1</strain>
    </source>
</reference>
<gene>
    <name evidence="1" type="ORF">B0T19DRAFT_467122</name>
</gene>
<keyword evidence="2" id="KW-1185">Reference proteome</keyword>
<reference evidence="1" key="2">
    <citation type="submission" date="2023-06" db="EMBL/GenBank/DDBJ databases">
        <authorList>
            <consortium name="Lawrence Berkeley National Laboratory"/>
            <person name="Haridas S."/>
            <person name="Hensen N."/>
            <person name="Bonometti L."/>
            <person name="Westerberg I."/>
            <person name="Brannstrom I.O."/>
            <person name="Guillou S."/>
            <person name="Cros-Aarteil S."/>
            <person name="Calhoun S."/>
            <person name="Kuo A."/>
            <person name="Mondo S."/>
            <person name="Pangilinan J."/>
            <person name="Riley R."/>
            <person name="Labutti K."/>
            <person name="Andreopoulos B."/>
            <person name="Lipzen A."/>
            <person name="Chen C."/>
            <person name="Yanf M."/>
            <person name="Daum C."/>
            <person name="Ng V."/>
            <person name="Clum A."/>
            <person name="Steindorff A."/>
            <person name="Ohm R."/>
            <person name="Martin F."/>
            <person name="Silar P."/>
            <person name="Natvig D."/>
            <person name="Lalanne C."/>
            <person name="Gautier V."/>
            <person name="Ament-Velasquez S.L."/>
            <person name="Kruys A."/>
            <person name="Hutchinson M.I."/>
            <person name="Powell A.J."/>
            <person name="Barry K."/>
            <person name="Miller A.N."/>
            <person name="Grigoriev I.V."/>
            <person name="Debuchy R."/>
            <person name="Gladieux P."/>
            <person name="Thoren M.H."/>
            <person name="Johannesson H."/>
        </authorList>
    </citation>
    <scope>NUCLEOTIDE SEQUENCE</scope>
    <source>
        <strain evidence="1">SMH4131-1</strain>
    </source>
</reference>
<protein>
    <recommendedName>
        <fullName evidence="3">F-box domain-containing protein</fullName>
    </recommendedName>
</protein>
<evidence type="ECO:0000313" key="1">
    <source>
        <dbReference type="EMBL" id="KAK3319572.1"/>
    </source>
</evidence>
<dbReference type="AlphaFoldDB" id="A0AAE0I7G1"/>
<accession>A0AAE0I7G1</accession>
<evidence type="ECO:0000313" key="2">
    <source>
        <dbReference type="Proteomes" id="UP001286456"/>
    </source>
</evidence>